<sequence length="297" mass="31493">MLLANKASASAVAFKPRAPKPVARGANMACNATGANLASQQPWTIVGSGRIGEALVAMGPGGDVVVTRGMKVEGPGGPIVVCTRNDDLQTVVDLTPQERRKDLVFIQNGMLQPWLDARGLGENTQVLVYFAVAKKGDAPTDGKTDVNPEGLTAAYGPHAQVIANRLHKGGLSCKVLGKRDFTVAMLEKLVWISAFMAVGAKHKANVGEVEKHHGEEVGALIAELCAAGATELGVPLHGGEVARLKAYASSVAHFPTAVKEFPWRNGWFYQISQRHLAEGRRDPCPMHTALLKKVGAI</sequence>
<dbReference type="PANTHER" id="PTHR34044:SF1">
    <property type="entry name" value="NUCLEAR PROTEIN"/>
    <property type="match status" value="1"/>
</dbReference>
<name>A0A835YEE2_9CHLO</name>
<protein>
    <submittedName>
        <fullName evidence="1">Uncharacterized protein</fullName>
    </submittedName>
</protein>
<keyword evidence="2" id="KW-1185">Reference proteome</keyword>
<dbReference type="PANTHER" id="PTHR34044">
    <property type="entry name" value="NUCLEAR PROTEIN"/>
    <property type="match status" value="1"/>
</dbReference>
<gene>
    <name evidence="1" type="ORF">HYH03_001109</name>
</gene>
<proteinExistence type="predicted"/>
<reference evidence="1" key="1">
    <citation type="journal article" date="2020" name="bioRxiv">
        <title>Comparative genomics of Chlamydomonas.</title>
        <authorList>
            <person name="Craig R.J."/>
            <person name="Hasan A.R."/>
            <person name="Ness R.W."/>
            <person name="Keightley P.D."/>
        </authorList>
    </citation>
    <scope>NUCLEOTIDE SEQUENCE</scope>
    <source>
        <strain evidence="1">CCAP 11/70</strain>
    </source>
</reference>
<dbReference type="EMBL" id="JAEHOE010000002">
    <property type="protein sequence ID" value="KAG2501315.1"/>
    <property type="molecule type" value="Genomic_DNA"/>
</dbReference>
<evidence type="ECO:0000313" key="1">
    <source>
        <dbReference type="EMBL" id="KAG2501315.1"/>
    </source>
</evidence>
<evidence type="ECO:0000313" key="2">
    <source>
        <dbReference type="Proteomes" id="UP000612055"/>
    </source>
</evidence>
<comment type="caution">
    <text evidence="1">The sequence shown here is derived from an EMBL/GenBank/DDBJ whole genome shotgun (WGS) entry which is preliminary data.</text>
</comment>
<dbReference type="Proteomes" id="UP000612055">
    <property type="component" value="Unassembled WGS sequence"/>
</dbReference>
<dbReference type="AlphaFoldDB" id="A0A835YEE2"/>
<accession>A0A835YEE2</accession>
<dbReference type="OrthoDB" id="38730at2759"/>
<organism evidence="1 2">
    <name type="scientific">Edaphochlamys debaryana</name>
    <dbReference type="NCBI Taxonomy" id="47281"/>
    <lineage>
        <taxon>Eukaryota</taxon>
        <taxon>Viridiplantae</taxon>
        <taxon>Chlorophyta</taxon>
        <taxon>core chlorophytes</taxon>
        <taxon>Chlorophyceae</taxon>
        <taxon>CS clade</taxon>
        <taxon>Chlamydomonadales</taxon>
        <taxon>Chlamydomonadales incertae sedis</taxon>
        <taxon>Edaphochlamys</taxon>
    </lineage>
</organism>